<dbReference type="Gene3D" id="1.20.200.10">
    <property type="entry name" value="Fumarase/aspartase (Central domain)"/>
    <property type="match status" value="1"/>
</dbReference>
<sequence length="482" mass="54546">MAAEQNPRNSYRSPLSSRYASPEMSHCFSEMKKFSTWRQLWVYLAKAEKTLGLDITDEQIAEMEANLTNIDFDRAAAEEKRCRHDVMAHVHTFSACCPKASAIIHLGATSAYVGDNTDLIIMKEALDIVLRKLARCIQRLSIFAEEHRNLPTLGFTHMQPAQLTTVGKRGCLWIQDLLMDLRNLQRVQDDLRFRGVKGTTGTQASFLELFEGNHEKVEVLDKLVTEMAGFKSAFIICGQTYTRKVDADVLGAMASLGSSVHKICTDLRLLASMKEIEEPFEKEQIGSSAMAYKRNPMRSERCCALSRHLMTLVQDALMTHSVQWMERTLDDSANRRLSLSEAFLTADVTLSTLQNISEGLVVYPKVIERHIRQELPFMATENIIMAMVKLGANRQVCHENIRQLSQEAAAVVKEHGGENDLVERIKGSNYFAPIHSQMEKLMDPKTFTGRAPQQVTRFLEEEVRSALKPYAQWLDDIADLNL</sequence>
<dbReference type="SMART" id="SM00998">
    <property type="entry name" value="ADSL_C"/>
    <property type="match status" value="1"/>
</dbReference>
<dbReference type="GO" id="GO:0005829">
    <property type="term" value="C:cytosol"/>
    <property type="evidence" value="ECO:0007669"/>
    <property type="project" value="TreeGrafter"/>
</dbReference>
<dbReference type="GO" id="GO:0006189">
    <property type="term" value="P:'de novo' IMP biosynthetic process"/>
    <property type="evidence" value="ECO:0007669"/>
    <property type="project" value="UniProtKB-UniPathway"/>
</dbReference>
<comment type="catalytic activity">
    <reaction evidence="1 13">
        <text>(2S)-2-[5-amino-1-(5-phospho-beta-D-ribosyl)imidazole-4-carboxamido]succinate = 5-amino-1-(5-phospho-beta-D-ribosyl)imidazole-4-carboxamide + fumarate</text>
        <dbReference type="Rhea" id="RHEA:23920"/>
        <dbReference type="ChEBI" id="CHEBI:29806"/>
        <dbReference type="ChEBI" id="CHEBI:58443"/>
        <dbReference type="ChEBI" id="CHEBI:58475"/>
        <dbReference type="EC" id="4.3.2.2"/>
    </reaction>
</comment>
<dbReference type="InterPro" id="IPR020557">
    <property type="entry name" value="Fumarate_lyase_CS"/>
</dbReference>
<evidence type="ECO:0000256" key="5">
    <source>
        <dbReference type="ARBA" id="ARBA00008273"/>
    </source>
</evidence>
<dbReference type="Gene3D" id="1.10.40.30">
    <property type="entry name" value="Fumarase/aspartase (C-terminal domain)"/>
    <property type="match status" value="1"/>
</dbReference>
<evidence type="ECO:0000256" key="8">
    <source>
        <dbReference type="ARBA" id="ARBA00017058"/>
    </source>
</evidence>
<dbReference type="STRING" id="283909.R7VDQ5"/>
<dbReference type="InterPro" id="IPR000362">
    <property type="entry name" value="Fumarate_lyase_fam"/>
</dbReference>
<evidence type="ECO:0000259" key="14">
    <source>
        <dbReference type="SMART" id="SM00998"/>
    </source>
</evidence>
<dbReference type="HOGENOM" id="CLU_030949_1_1_1"/>
<dbReference type="Pfam" id="PF00206">
    <property type="entry name" value="Lyase_1"/>
    <property type="match status" value="1"/>
</dbReference>
<dbReference type="GO" id="GO:0070626">
    <property type="term" value="F:(S)-2-(5-amino-1-(5-phospho-D-ribosyl)imidazole-4-carboxamido) succinate lyase (fumarate-forming) activity"/>
    <property type="evidence" value="ECO:0007669"/>
    <property type="project" value="TreeGrafter"/>
</dbReference>
<dbReference type="AlphaFoldDB" id="R7VDQ5"/>
<dbReference type="PROSITE" id="PS00163">
    <property type="entry name" value="FUMARATE_LYASES"/>
    <property type="match status" value="1"/>
</dbReference>
<dbReference type="FunFam" id="1.10.275.60:FF:000001">
    <property type="entry name" value="Adenylosuccinate lyase"/>
    <property type="match status" value="1"/>
</dbReference>
<comment type="function">
    <text evidence="2">Catalyzes two non-sequential steps in de novo AMP synthesis: converts (S)-2-(5-amino-1-(5-phospho-D-ribosyl)imidazole-4-carboxamido)succinate (SAICAR) to fumarate plus 5-amino-1-(5-phospho-D-ribosyl)imidazole-4-carboxamide, and thereby also contributes to de novo IMP synthesis, and converts succinyladenosine monophosphate (SAMP) to AMP and fumarate.</text>
</comment>
<dbReference type="EMBL" id="AMQN01004159">
    <property type="status" value="NOT_ANNOTATED_CDS"/>
    <property type="molecule type" value="Genomic_DNA"/>
</dbReference>
<dbReference type="UniPathway" id="UPA00074">
    <property type="reaction ID" value="UER00132"/>
</dbReference>
<dbReference type="FunFam" id="1.10.40.30:FF:000005">
    <property type="entry name" value="Adenylosuccinate lyase"/>
    <property type="match status" value="1"/>
</dbReference>
<evidence type="ECO:0000256" key="10">
    <source>
        <dbReference type="ARBA" id="ARBA00023239"/>
    </source>
</evidence>
<dbReference type="CDD" id="cd03302">
    <property type="entry name" value="Adenylsuccinate_lyase_2"/>
    <property type="match status" value="1"/>
</dbReference>
<protein>
    <recommendedName>
        <fullName evidence="8 13">Adenylosuccinate lyase</fullName>
        <shortName evidence="13">ASL</shortName>
        <ecNumber evidence="7 13">4.3.2.2</ecNumber>
    </recommendedName>
    <alternativeName>
        <fullName evidence="11 13">Adenylosuccinase</fullName>
    </alternativeName>
</protein>
<comment type="catalytic activity">
    <reaction evidence="12 13">
        <text>N(6)-(1,2-dicarboxyethyl)-AMP = fumarate + AMP</text>
        <dbReference type="Rhea" id="RHEA:16853"/>
        <dbReference type="ChEBI" id="CHEBI:29806"/>
        <dbReference type="ChEBI" id="CHEBI:57567"/>
        <dbReference type="ChEBI" id="CHEBI:456215"/>
        <dbReference type="EC" id="4.3.2.2"/>
    </reaction>
</comment>
<evidence type="ECO:0000256" key="13">
    <source>
        <dbReference type="RuleBase" id="RU361172"/>
    </source>
</evidence>
<comment type="similarity">
    <text evidence="5 13">Belongs to the lyase 1 family. Adenylosuccinate lyase subfamily.</text>
</comment>
<dbReference type="SUPFAM" id="SSF48557">
    <property type="entry name" value="L-aspartase-like"/>
    <property type="match status" value="1"/>
</dbReference>
<comment type="subunit">
    <text evidence="6">Homotetramer. Residues from neighboring subunits contribute catalytic and substrate-binding residues to each active site.</text>
</comment>
<evidence type="ECO:0000256" key="3">
    <source>
        <dbReference type="ARBA" id="ARBA00004706"/>
    </source>
</evidence>
<evidence type="ECO:0000256" key="6">
    <source>
        <dbReference type="ARBA" id="ARBA00011668"/>
    </source>
</evidence>
<reference evidence="16" key="3">
    <citation type="submission" date="2015-06" db="UniProtKB">
        <authorList>
            <consortium name="EnsemblMetazoa"/>
        </authorList>
    </citation>
    <scope>IDENTIFICATION</scope>
</reference>
<gene>
    <name evidence="15" type="ORF">CAPTEDRAFT_157033</name>
</gene>
<dbReference type="InterPro" id="IPR019468">
    <property type="entry name" value="AdenyloSucc_lyase_C"/>
</dbReference>
<dbReference type="InterPro" id="IPR022761">
    <property type="entry name" value="Fumarate_lyase_N"/>
</dbReference>
<dbReference type="PANTHER" id="PTHR43172">
    <property type="entry name" value="ADENYLOSUCCINATE LYASE"/>
    <property type="match status" value="1"/>
</dbReference>
<dbReference type="InterPro" id="IPR008948">
    <property type="entry name" value="L-Aspartase-like"/>
</dbReference>
<reference evidence="17" key="1">
    <citation type="submission" date="2012-12" db="EMBL/GenBank/DDBJ databases">
        <authorList>
            <person name="Hellsten U."/>
            <person name="Grimwood J."/>
            <person name="Chapman J.A."/>
            <person name="Shapiro H."/>
            <person name="Aerts A."/>
            <person name="Otillar R.P."/>
            <person name="Terry A.Y."/>
            <person name="Boore J.L."/>
            <person name="Simakov O."/>
            <person name="Marletaz F."/>
            <person name="Cho S.-J."/>
            <person name="Edsinger-Gonzales E."/>
            <person name="Havlak P."/>
            <person name="Kuo D.-H."/>
            <person name="Larsson T."/>
            <person name="Lv J."/>
            <person name="Arendt D."/>
            <person name="Savage R."/>
            <person name="Osoegawa K."/>
            <person name="de Jong P."/>
            <person name="Lindberg D.R."/>
            <person name="Seaver E.C."/>
            <person name="Weisblat D.A."/>
            <person name="Putnam N.H."/>
            <person name="Grigoriev I.V."/>
            <person name="Rokhsar D.S."/>
        </authorList>
    </citation>
    <scope>NUCLEOTIDE SEQUENCE</scope>
    <source>
        <strain evidence="17">I ESC-2004</strain>
    </source>
</reference>
<evidence type="ECO:0000313" key="16">
    <source>
        <dbReference type="EnsemblMetazoa" id="CapteP157033"/>
    </source>
</evidence>
<dbReference type="GO" id="GO:0004018">
    <property type="term" value="F:N6-(1,2-dicarboxyethyl)AMP AMP-lyase (fumarate-forming) activity"/>
    <property type="evidence" value="ECO:0007669"/>
    <property type="project" value="InterPro"/>
</dbReference>
<dbReference type="EMBL" id="KB292771">
    <property type="protein sequence ID" value="ELU16983.1"/>
    <property type="molecule type" value="Genomic_DNA"/>
</dbReference>
<keyword evidence="9 13" id="KW-0658">Purine biosynthesis</keyword>
<keyword evidence="17" id="KW-1185">Reference proteome</keyword>
<dbReference type="FunCoup" id="R7VDQ5">
    <property type="interactions" value="1543"/>
</dbReference>
<keyword evidence="10 13" id="KW-0456">Lyase</keyword>
<dbReference type="EC" id="4.3.2.2" evidence="7 13"/>
<dbReference type="InterPro" id="IPR004769">
    <property type="entry name" value="Pur_lyase"/>
</dbReference>
<evidence type="ECO:0000256" key="11">
    <source>
        <dbReference type="ARBA" id="ARBA00030717"/>
    </source>
</evidence>
<dbReference type="NCBIfam" id="TIGR00928">
    <property type="entry name" value="purB"/>
    <property type="match status" value="1"/>
</dbReference>
<evidence type="ECO:0000313" key="15">
    <source>
        <dbReference type="EMBL" id="ELU16983.1"/>
    </source>
</evidence>
<evidence type="ECO:0000256" key="9">
    <source>
        <dbReference type="ARBA" id="ARBA00022755"/>
    </source>
</evidence>
<accession>R7VDQ5</accession>
<dbReference type="EnsemblMetazoa" id="CapteT157033">
    <property type="protein sequence ID" value="CapteP157033"/>
    <property type="gene ID" value="CapteG157033"/>
</dbReference>
<reference evidence="15 17" key="2">
    <citation type="journal article" date="2013" name="Nature">
        <title>Insights into bilaterian evolution from three spiralian genomes.</title>
        <authorList>
            <person name="Simakov O."/>
            <person name="Marletaz F."/>
            <person name="Cho S.J."/>
            <person name="Edsinger-Gonzales E."/>
            <person name="Havlak P."/>
            <person name="Hellsten U."/>
            <person name="Kuo D.H."/>
            <person name="Larsson T."/>
            <person name="Lv J."/>
            <person name="Arendt D."/>
            <person name="Savage R."/>
            <person name="Osoegawa K."/>
            <person name="de Jong P."/>
            <person name="Grimwood J."/>
            <person name="Chapman J.A."/>
            <person name="Shapiro H."/>
            <person name="Aerts A."/>
            <person name="Otillar R.P."/>
            <person name="Terry A.Y."/>
            <person name="Boore J.L."/>
            <person name="Grigoriev I.V."/>
            <person name="Lindberg D.R."/>
            <person name="Seaver E.C."/>
            <person name="Weisblat D.A."/>
            <person name="Putnam N.H."/>
            <person name="Rokhsar D.S."/>
        </authorList>
    </citation>
    <scope>NUCLEOTIDE SEQUENCE</scope>
    <source>
        <strain evidence="15 17">I ESC-2004</strain>
    </source>
</reference>
<evidence type="ECO:0000313" key="17">
    <source>
        <dbReference type="Proteomes" id="UP000014760"/>
    </source>
</evidence>
<evidence type="ECO:0000256" key="7">
    <source>
        <dbReference type="ARBA" id="ARBA00012339"/>
    </source>
</evidence>
<name>R7VDQ5_CAPTE</name>
<dbReference type="PANTHER" id="PTHR43172:SF1">
    <property type="entry name" value="ADENYLOSUCCINATE LYASE"/>
    <property type="match status" value="1"/>
</dbReference>
<organism evidence="15">
    <name type="scientific">Capitella teleta</name>
    <name type="common">Polychaete worm</name>
    <dbReference type="NCBI Taxonomy" id="283909"/>
    <lineage>
        <taxon>Eukaryota</taxon>
        <taxon>Metazoa</taxon>
        <taxon>Spiralia</taxon>
        <taxon>Lophotrochozoa</taxon>
        <taxon>Annelida</taxon>
        <taxon>Polychaeta</taxon>
        <taxon>Sedentaria</taxon>
        <taxon>Scolecida</taxon>
        <taxon>Capitellidae</taxon>
        <taxon>Capitella</taxon>
    </lineage>
</organism>
<dbReference type="PRINTS" id="PR00149">
    <property type="entry name" value="FUMRATELYASE"/>
</dbReference>
<comment type="pathway">
    <text evidence="4 13">Purine metabolism; AMP biosynthesis via de novo pathway; AMP from IMP: step 2/2.</text>
</comment>
<dbReference type="UniPathway" id="UPA00075">
    <property type="reaction ID" value="UER00336"/>
</dbReference>
<evidence type="ECO:0000256" key="12">
    <source>
        <dbReference type="ARBA" id="ARBA00047513"/>
    </source>
</evidence>
<dbReference type="OrthoDB" id="406045at2759"/>
<dbReference type="Gene3D" id="1.10.275.60">
    <property type="match status" value="1"/>
</dbReference>
<dbReference type="Pfam" id="PF10397">
    <property type="entry name" value="ADSL_C"/>
    <property type="match status" value="1"/>
</dbReference>
<evidence type="ECO:0000256" key="4">
    <source>
        <dbReference type="ARBA" id="ARBA00004734"/>
    </source>
</evidence>
<evidence type="ECO:0000256" key="1">
    <source>
        <dbReference type="ARBA" id="ARBA00000598"/>
    </source>
</evidence>
<dbReference type="Proteomes" id="UP000014760">
    <property type="component" value="Unassembled WGS sequence"/>
</dbReference>
<dbReference type="GO" id="GO:0044208">
    <property type="term" value="P:'de novo' AMP biosynthetic process"/>
    <property type="evidence" value="ECO:0007669"/>
    <property type="project" value="UniProtKB-UniPathway"/>
</dbReference>
<proteinExistence type="inferred from homology"/>
<evidence type="ECO:0000256" key="2">
    <source>
        <dbReference type="ARBA" id="ARBA00002971"/>
    </source>
</evidence>
<feature type="domain" description="Adenylosuccinate lyase C-terminal" evidence="14">
    <location>
        <begin position="375"/>
        <end position="459"/>
    </location>
</feature>
<dbReference type="OMA" id="VQENAMK"/>
<comment type="pathway">
    <text evidence="3 13">Purine metabolism; IMP biosynthesis via de novo pathway; 5-amino-1-(5-phospho-D-ribosyl)imidazole-4-carboxamide from 5-amino-1-(5-phospho-D-ribosyl)imidazole-4-carboxylate: step 2/2.</text>
</comment>